<feature type="compositionally biased region" description="Low complexity" evidence="1">
    <location>
        <begin position="71"/>
        <end position="86"/>
    </location>
</feature>
<dbReference type="EMBL" id="MU006593">
    <property type="protein sequence ID" value="KAF2743926.1"/>
    <property type="molecule type" value="Genomic_DNA"/>
</dbReference>
<keyword evidence="3" id="KW-1185">Reference proteome</keyword>
<feature type="compositionally biased region" description="Polar residues" evidence="1">
    <location>
        <begin position="59"/>
        <end position="70"/>
    </location>
</feature>
<protein>
    <submittedName>
        <fullName evidence="2">Uncharacterized protein</fullName>
    </submittedName>
</protein>
<reference evidence="2" key="1">
    <citation type="journal article" date="2020" name="Stud. Mycol.">
        <title>101 Dothideomycetes genomes: a test case for predicting lifestyles and emergence of pathogens.</title>
        <authorList>
            <person name="Haridas S."/>
            <person name="Albert R."/>
            <person name="Binder M."/>
            <person name="Bloem J."/>
            <person name="Labutti K."/>
            <person name="Salamov A."/>
            <person name="Andreopoulos B."/>
            <person name="Baker S."/>
            <person name="Barry K."/>
            <person name="Bills G."/>
            <person name="Bluhm B."/>
            <person name="Cannon C."/>
            <person name="Castanera R."/>
            <person name="Culley D."/>
            <person name="Daum C."/>
            <person name="Ezra D."/>
            <person name="Gonzalez J."/>
            <person name="Henrissat B."/>
            <person name="Kuo A."/>
            <person name="Liang C."/>
            <person name="Lipzen A."/>
            <person name="Lutzoni F."/>
            <person name="Magnuson J."/>
            <person name="Mondo S."/>
            <person name="Nolan M."/>
            <person name="Ohm R."/>
            <person name="Pangilinan J."/>
            <person name="Park H.-J."/>
            <person name="Ramirez L."/>
            <person name="Alfaro M."/>
            <person name="Sun H."/>
            <person name="Tritt A."/>
            <person name="Yoshinaga Y."/>
            <person name="Zwiers L.-H."/>
            <person name="Turgeon B."/>
            <person name="Goodwin S."/>
            <person name="Spatafora J."/>
            <person name="Crous P."/>
            <person name="Grigoriev I."/>
        </authorList>
    </citation>
    <scope>NUCLEOTIDE SEQUENCE</scope>
    <source>
        <strain evidence="2">CBS 119925</strain>
    </source>
</reference>
<evidence type="ECO:0000313" key="2">
    <source>
        <dbReference type="EMBL" id="KAF2743926.1"/>
    </source>
</evidence>
<name>A0A6A6V269_9PLEO</name>
<feature type="compositionally biased region" description="Polar residues" evidence="1">
    <location>
        <begin position="116"/>
        <end position="134"/>
    </location>
</feature>
<accession>A0A6A6V269</accession>
<gene>
    <name evidence="2" type="ORF">M011DRAFT_471055</name>
</gene>
<evidence type="ECO:0000256" key="1">
    <source>
        <dbReference type="SAM" id="MobiDB-lite"/>
    </source>
</evidence>
<evidence type="ECO:0000313" key="3">
    <source>
        <dbReference type="Proteomes" id="UP000799440"/>
    </source>
</evidence>
<proteinExistence type="predicted"/>
<sequence>MRRLQANLAYLVTLEGPRKAAPGPAMMSIPTSLPELTELYTKLQALFPGWNGAPGPHLQSMSGQPQNSVLGSNNPGSQQQQNSPGGLHQSPMMPNNNGIPGMTGGPLPPQLKMDAQQANNTPQQSPLKNEMTNL</sequence>
<organism evidence="2 3">
    <name type="scientific">Sporormia fimetaria CBS 119925</name>
    <dbReference type="NCBI Taxonomy" id="1340428"/>
    <lineage>
        <taxon>Eukaryota</taxon>
        <taxon>Fungi</taxon>
        <taxon>Dikarya</taxon>
        <taxon>Ascomycota</taxon>
        <taxon>Pezizomycotina</taxon>
        <taxon>Dothideomycetes</taxon>
        <taxon>Pleosporomycetidae</taxon>
        <taxon>Pleosporales</taxon>
        <taxon>Sporormiaceae</taxon>
        <taxon>Sporormia</taxon>
    </lineage>
</organism>
<dbReference type="AlphaFoldDB" id="A0A6A6V269"/>
<dbReference type="Proteomes" id="UP000799440">
    <property type="component" value="Unassembled WGS sequence"/>
</dbReference>
<feature type="region of interest" description="Disordered" evidence="1">
    <location>
        <begin position="48"/>
        <end position="134"/>
    </location>
</feature>
<dbReference type="OrthoDB" id="2530523at2759"/>